<dbReference type="InterPro" id="IPR016187">
    <property type="entry name" value="CTDL_fold"/>
</dbReference>
<evidence type="ECO:0000256" key="10">
    <source>
        <dbReference type="SAM" id="Phobius"/>
    </source>
</evidence>
<reference evidence="12" key="3">
    <citation type="submission" date="2025-09" db="UniProtKB">
        <authorList>
            <consortium name="Ensembl"/>
        </authorList>
    </citation>
    <scope>IDENTIFICATION</scope>
    <source>
        <strain evidence="12">Thorbecke</strain>
    </source>
</reference>
<evidence type="ECO:0000313" key="12">
    <source>
        <dbReference type="Ensembl" id="ENSOCUP00000026979.2"/>
    </source>
</evidence>
<keyword evidence="6 10" id="KW-0472">Membrane</keyword>
<keyword evidence="5 10" id="KW-1133">Transmembrane helix</keyword>
<dbReference type="eggNOG" id="KOG4297">
    <property type="taxonomic scope" value="Eukaryota"/>
</dbReference>
<dbReference type="Pfam" id="PF00059">
    <property type="entry name" value="Lectin_C"/>
    <property type="match status" value="1"/>
</dbReference>
<organism evidence="12 13">
    <name type="scientific">Oryctolagus cuniculus</name>
    <name type="common">Rabbit</name>
    <dbReference type="NCBI Taxonomy" id="9986"/>
    <lineage>
        <taxon>Eukaryota</taxon>
        <taxon>Metazoa</taxon>
        <taxon>Chordata</taxon>
        <taxon>Craniata</taxon>
        <taxon>Vertebrata</taxon>
        <taxon>Euteleostomi</taxon>
        <taxon>Mammalia</taxon>
        <taxon>Eutheria</taxon>
        <taxon>Euarchontoglires</taxon>
        <taxon>Glires</taxon>
        <taxon>Lagomorpha</taxon>
        <taxon>Leporidae</taxon>
        <taxon>Oryctolagus</taxon>
    </lineage>
</organism>
<keyword evidence="7" id="KW-1015">Disulfide bond</keyword>
<evidence type="ECO:0000256" key="7">
    <source>
        <dbReference type="ARBA" id="ARBA00023157"/>
    </source>
</evidence>
<keyword evidence="4" id="KW-0735">Signal-anchor</keyword>
<evidence type="ECO:0000259" key="11">
    <source>
        <dbReference type="PROSITE" id="PS50041"/>
    </source>
</evidence>
<dbReference type="STRING" id="9986.ENSOCUP00000026979"/>
<dbReference type="InterPro" id="IPR042916">
    <property type="entry name" value="CLEC12A/B"/>
</dbReference>
<dbReference type="GO" id="GO:0030545">
    <property type="term" value="F:signaling receptor regulator activity"/>
    <property type="evidence" value="ECO:0007669"/>
    <property type="project" value="InterPro"/>
</dbReference>
<evidence type="ECO:0000256" key="2">
    <source>
        <dbReference type="ARBA" id="ARBA00022475"/>
    </source>
</evidence>
<evidence type="ECO:0000256" key="6">
    <source>
        <dbReference type="ARBA" id="ARBA00023136"/>
    </source>
</evidence>
<keyword evidence="13" id="KW-1185">Reference proteome</keyword>
<keyword evidence="9" id="KW-0325">Glycoprotein</keyword>
<dbReference type="SMR" id="U3KP19"/>
<dbReference type="Proteomes" id="UP000001811">
    <property type="component" value="Chromosome 8"/>
</dbReference>
<dbReference type="PANTHER" id="PTHR47647">
    <property type="entry name" value="C-TYPE LECTIN DOMAIN FAMILY 12 MEMBER B"/>
    <property type="match status" value="1"/>
</dbReference>
<dbReference type="Ensembl" id="ENSOCUT00000033931.2">
    <property type="protein sequence ID" value="ENSOCUP00000026979.2"/>
    <property type="gene ID" value="ENSOCUG00000029128.2"/>
</dbReference>
<dbReference type="PANTHER" id="PTHR47647:SF2">
    <property type="entry name" value="C-TYPE LECTIN DOMAIN FAMILY 12 MEMBER A"/>
    <property type="match status" value="1"/>
</dbReference>
<reference evidence="12" key="2">
    <citation type="submission" date="2025-08" db="UniProtKB">
        <authorList>
            <consortium name="Ensembl"/>
        </authorList>
    </citation>
    <scope>IDENTIFICATION</scope>
    <source>
        <strain evidence="12">Thorbecke</strain>
    </source>
</reference>
<dbReference type="GO" id="GO:0005886">
    <property type="term" value="C:plasma membrane"/>
    <property type="evidence" value="ECO:0007669"/>
    <property type="project" value="UniProtKB-SubCell"/>
</dbReference>
<feature type="transmembrane region" description="Helical" evidence="10">
    <location>
        <begin position="46"/>
        <end position="68"/>
    </location>
</feature>
<evidence type="ECO:0000256" key="3">
    <source>
        <dbReference type="ARBA" id="ARBA00022692"/>
    </source>
</evidence>
<evidence type="ECO:0000256" key="5">
    <source>
        <dbReference type="ARBA" id="ARBA00022989"/>
    </source>
</evidence>
<evidence type="ECO:0000256" key="4">
    <source>
        <dbReference type="ARBA" id="ARBA00022968"/>
    </source>
</evidence>
<dbReference type="PaxDb" id="9986-ENSOCUP00000026979"/>
<name>U3KP19_RABIT</name>
<dbReference type="GeneTree" id="ENSGT00940000162719"/>
<protein>
    <recommendedName>
        <fullName evidence="11">C-type lectin domain-containing protein</fullName>
    </recommendedName>
</protein>
<dbReference type="AlphaFoldDB" id="U3KP19"/>
<dbReference type="EMBL" id="AAGW02051487">
    <property type="status" value="NOT_ANNOTATED_CDS"/>
    <property type="molecule type" value="Genomic_DNA"/>
</dbReference>
<evidence type="ECO:0000256" key="9">
    <source>
        <dbReference type="ARBA" id="ARBA00023180"/>
    </source>
</evidence>
<gene>
    <name evidence="12" type="primary">CLEC12A</name>
</gene>
<feature type="domain" description="C-type lectin" evidence="11">
    <location>
        <begin position="140"/>
        <end position="192"/>
    </location>
</feature>
<keyword evidence="2" id="KW-1003">Cell membrane</keyword>
<comment type="subcellular location">
    <subcellularLocation>
        <location evidence="1">Cell membrane</location>
        <topology evidence="1">Single-pass type II membrane protein</topology>
    </subcellularLocation>
</comment>
<dbReference type="FunCoup" id="U3KP19">
    <property type="interactions" value="8"/>
</dbReference>
<keyword evidence="8" id="KW-0675">Receptor</keyword>
<accession>U3KP19</accession>
<proteinExistence type="predicted"/>
<evidence type="ECO:0000256" key="8">
    <source>
        <dbReference type="ARBA" id="ARBA00023170"/>
    </source>
</evidence>
<dbReference type="SUPFAM" id="SSF56436">
    <property type="entry name" value="C-type lectin-like"/>
    <property type="match status" value="1"/>
</dbReference>
<evidence type="ECO:0000256" key="1">
    <source>
        <dbReference type="ARBA" id="ARBA00004401"/>
    </source>
</evidence>
<sequence>MSEEVTYADLKFQDSTKTANTKGLDKFGKKAPPAPSRVWRQTTLTLSLLCLLLLVGLVVLGITFYLTLKIEMGKLNKLQNIEEELQRNVSVQLLNNQNSSEKIRNLSIALQNVATRLCRELCRKDPEHKCKPCPESWIWHKDHCYLLRDDYLTWEESDRFCSALNASLLTMRNKSELEFIRSKELFHYWLGLFPRKDYKLSEKIENLVFSSAG</sequence>
<dbReference type="Bgee" id="ENSOCUG00000029128">
    <property type="expression patterns" value="Expressed in blood and 12 other cell types or tissues"/>
</dbReference>
<evidence type="ECO:0000313" key="13">
    <source>
        <dbReference type="Proteomes" id="UP000001811"/>
    </source>
</evidence>
<dbReference type="InParanoid" id="U3KP19"/>
<dbReference type="InterPro" id="IPR001304">
    <property type="entry name" value="C-type_lectin-like"/>
</dbReference>
<dbReference type="InterPro" id="IPR016186">
    <property type="entry name" value="C-type_lectin-like/link_sf"/>
</dbReference>
<reference evidence="12 13" key="1">
    <citation type="journal article" date="2011" name="Nature">
        <title>A high-resolution map of human evolutionary constraint using 29 mammals.</title>
        <authorList>
            <person name="Lindblad-Toh K."/>
            <person name="Garber M."/>
            <person name="Zuk O."/>
            <person name="Lin M.F."/>
            <person name="Parker B.J."/>
            <person name="Washietl S."/>
            <person name="Kheradpour P."/>
            <person name="Ernst J."/>
            <person name="Jordan G."/>
            <person name="Mauceli E."/>
            <person name="Ward L.D."/>
            <person name="Lowe C.B."/>
            <person name="Holloway A.K."/>
            <person name="Clamp M."/>
            <person name="Gnerre S."/>
            <person name="Alfoldi J."/>
            <person name="Beal K."/>
            <person name="Chang J."/>
            <person name="Clawson H."/>
            <person name="Cuff J."/>
            <person name="Di Palma F."/>
            <person name="Fitzgerald S."/>
            <person name="Flicek P."/>
            <person name="Guttman M."/>
            <person name="Hubisz M.J."/>
            <person name="Jaffe D.B."/>
            <person name="Jungreis I."/>
            <person name="Kent W.J."/>
            <person name="Kostka D."/>
            <person name="Lara M."/>
            <person name="Martins A.L."/>
            <person name="Massingham T."/>
            <person name="Moltke I."/>
            <person name="Raney B.J."/>
            <person name="Rasmussen M.D."/>
            <person name="Robinson J."/>
            <person name="Stark A."/>
            <person name="Vilella A.J."/>
            <person name="Wen J."/>
            <person name="Xie X."/>
            <person name="Zody M.C."/>
            <person name="Baldwin J."/>
            <person name="Bloom T."/>
            <person name="Chin C.W."/>
            <person name="Heiman D."/>
            <person name="Nicol R."/>
            <person name="Nusbaum C."/>
            <person name="Young S."/>
            <person name="Wilkinson J."/>
            <person name="Worley K.C."/>
            <person name="Kovar C.L."/>
            <person name="Muzny D.M."/>
            <person name="Gibbs R.A."/>
            <person name="Cree A."/>
            <person name="Dihn H.H."/>
            <person name="Fowler G."/>
            <person name="Jhangiani S."/>
            <person name="Joshi V."/>
            <person name="Lee S."/>
            <person name="Lewis L.R."/>
            <person name="Nazareth L.V."/>
            <person name="Okwuonu G."/>
            <person name="Santibanez J."/>
            <person name="Warren W.C."/>
            <person name="Mardis E.R."/>
            <person name="Weinstock G.M."/>
            <person name="Wilson R.K."/>
            <person name="Delehaunty K."/>
            <person name="Dooling D."/>
            <person name="Fronik C."/>
            <person name="Fulton L."/>
            <person name="Fulton B."/>
            <person name="Graves T."/>
            <person name="Minx P."/>
            <person name="Sodergren E."/>
            <person name="Birney E."/>
            <person name="Margulies E.H."/>
            <person name="Herrero J."/>
            <person name="Green E.D."/>
            <person name="Haussler D."/>
            <person name="Siepel A."/>
            <person name="Goldman N."/>
            <person name="Pollard K.S."/>
            <person name="Pedersen J.S."/>
            <person name="Lander E.S."/>
            <person name="Kellis M."/>
        </authorList>
    </citation>
    <scope>NUCLEOTIDE SEQUENCE [LARGE SCALE GENOMIC DNA]</scope>
    <source>
        <strain evidence="12 13">Thorbecke inbred</strain>
    </source>
</reference>
<keyword evidence="3 10" id="KW-0812">Transmembrane</keyword>
<dbReference type="Gene3D" id="3.10.100.10">
    <property type="entry name" value="Mannose-Binding Protein A, subunit A"/>
    <property type="match status" value="1"/>
</dbReference>
<dbReference type="HOGENOM" id="CLU_049894_5_1_1"/>
<dbReference type="PROSITE" id="PS50041">
    <property type="entry name" value="C_TYPE_LECTIN_2"/>
    <property type="match status" value="1"/>
</dbReference>